<evidence type="ECO:0000256" key="2">
    <source>
        <dbReference type="SAM" id="MobiDB-lite"/>
    </source>
</evidence>
<evidence type="ECO:0000313" key="3">
    <source>
        <dbReference type="EMBL" id="MBW0539522.1"/>
    </source>
</evidence>
<comment type="caution">
    <text evidence="3">The sequence shown here is derived from an EMBL/GenBank/DDBJ whole genome shotgun (WGS) entry which is preliminary data.</text>
</comment>
<evidence type="ECO:0000256" key="1">
    <source>
        <dbReference type="ARBA" id="ARBA00022664"/>
    </source>
</evidence>
<dbReference type="Proteomes" id="UP000765509">
    <property type="component" value="Unassembled WGS sequence"/>
</dbReference>
<dbReference type="EMBL" id="AVOT02044157">
    <property type="protein sequence ID" value="MBW0539522.1"/>
    <property type="molecule type" value="Genomic_DNA"/>
</dbReference>
<evidence type="ECO:0000313" key="4">
    <source>
        <dbReference type="Proteomes" id="UP000765509"/>
    </source>
</evidence>
<protein>
    <recommendedName>
        <fullName evidence="5">CCHC-type domain-containing protein</fullName>
    </recommendedName>
</protein>
<dbReference type="InterPro" id="IPR036875">
    <property type="entry name" value="Znf_CCHC_sf"/>
</dbReference>
<dbReference type="GO" id="GO:0008270">
    <property type="term" value="F:zinc ion binding"/>
    <property type="evidence" value="ECO:0007669"/>
    <property type="project" value="InterPro"/>
</dbReference>
<feature type="compositionally biased region" description="Basic and acidic residues" evidence="2">
    <location>
        <begin position="209"/>
        <end position="232"/>
    </location>
</feature>
<organism evidence="3 4">
    <name type="scientific">Austropuccinia psidii MF-1</name>
    <dbReference type="NCBI Taxonomy" id="1389203"/>
    <lineage>
        <taxon>Eukaryota</taxon>
        <taxon>Fungi</taxon>
        <taxon>Dikarya</taxon>
        <taxon>Basidiomycota</taxon>
        <taxon>Pucciniomycotina</taxon>
        <taxon>Pucciniomycetes</taxon>
        <taxon>Pucciniales</taxon>
        <taxon>Sphaerophragmiaceae</taxon>
        <taxon>Austropuccinia</taxon>
    </lineage>
</organism>
<gene>
    <name evidence="3" type="ORF">O181_079237</name>
</gene>
<dbReference type="SUPFAM" id="SSF57756">
    <property type="entry name" value="Retrovirus zinc finger-like domains"/>
    <property type="match status" value="1"/>
</dbReference>
<name>A0A9Q3FLP3_9BASI</name>
<evidence type="ECO:0008006" key="5">
    <source>
        <dbReference type="Google" id="ProtNLM"/>
    </source>
</evidence>
<reference evidence="3" key="1">
    <citation type="submission" date="2021-03" db="EMBL/GenBank/DDBJ databases">
        <title>Draft genome sequence of rust myrtle Austropuccinia psidii MF-1, a brazilian biotype.</title>
        <authorList>
            <person name="Quecine M.C."/>
            <person name="Pachon D.M.R."/>
            <person name="Bonatelli M.L."/>
            <person name="Correr F.H."/>
            <person name="Franceschini L.M."/>
            <person name="Leite T.F."/>
            <person name="Margarido G.R.A."/>
            <person name="Almeida C.A."/>
            <person name="Ferrarezi J.A."/>
            <person name="Labate C.A."/>
        </authorList>
    </citation>
    <scope>NUCLEOTIDE SEQUENCE</scope>
    <source>
        <strain evidence="3">MF-1</strain>
    </source>
</reference>
<proteinExistence type="predicted"/>
<sequence length="315" mass="36661">MEFMKTIDMLKEDFNIPDEYISARLHSLVTKSAKKWYYKMRQDHGKHSWPCWKEKILSKWENDSWRFKITNSFEEAIFNIERDRPMSWFLKKKDRLTSLHPDMSGTTVHKRILRECGGDLEHAIRSIFIEPFSTKYYINAMEDITTRTKIGRNWYKSSMDNKKSGKPIPKPNKPHDKDPFKCHKCESTSHLANTCPKKTRINEIAIETDDTKETNDVPVHESDSEPSEEEKLSDELSIENINVSFEVTEVHTHLPQYSDEFMDLILVQDAKMQKARPEIGKVYTTGSSCSTNIVTNNREAKIHLDSGAFCTCVGK</sequence>
<keyword evidence="4" id="KW-1185">Reference proteome</keyword>
<dbReference type="CDD" id="cd14279">
    <property type="entry name" value="CUE"/>
    <property type="match status" value="1"/>
</dbReference>
<feature type="region of interest" description="Disordered" evidence="2">
    <location>
        <begin position="205"/>
        <end position="232"/>
    </location>
</feature>
<dbReference type="GO" id="GO:0003676">
    <property type="term" value="F:nucleic acid binding"/>
    <property type="evidence" value="ECO:0007669"/>
    <property type="project" value="InterPro"/>
</dbReference>
<accession>A0A9Q3FLP3</accession>
<dbReference type="GO" id="GO:0006397">
    <property type="term" value="P:mRNA processing"/>
    <property type="evidence" value="ECO:0007669"/>
    <property type="project" value="UniProtKB-KW"/>
</dbReference>
<feature type="region of interest" description="Disordered" evidence="2">
    <location>
        <begin position="156"/>
        <end position="180"/>
    </location>
</feature>
<dbReference type="AlphaFoldDB" id="A0A9Q3FLP3"/>
<keyword evidence="1" id="KW-0507">mRNA processing</keyword>